<accession>A0A451BF09</accession>
<keyword evidence="1" id="KW-0853">WD repeat</keyword>
<dbReference type="AlphaFoldDB" id="A0A451BF09"/>
<gene>
    <name evidence="2" type="ORF">BECKMB1821H_GA0114242_107910</name>
</gene>
<dbReference type="PROSITE" id="PS50082">
    <property type="entry name" value="WD_REPEATS_2"/>
    <property type="match status" value="1"/>
</dbReference>
<evidence type="ECO:0000256" key="1">
    <source>
        <dbReference type="PROSITE-ProRule" id="PRU00221"/>
    </source>
</evidence>
<dbReference type="InterPro" id="IPR015943">
    <property type="entry name" value="WD40/YVTN_repeat-like_dom_sf"/>
</dbReference>
<dbReference type="EMBL" id="CAADGH010000079">
    <property type="protein sequence ID" value="VFK76859.1"/>
    <property type="molecule type" value="Genomic_DNA"/>
</dbReference>
<name>A0A451BF09_9GAMM</name>
<protein>
    <submittedName>
        <fullName evidence="2">Uncharacterized protein</fullName>
    </submittedName>
</protein>
<dbReference type="SUPFAM" id="SSF82171">
    <property type="entry name" value="DPP6 N-terminal domain-like"/>
    <property type="match status" value="1"/>
</dbReference>
<dbReference type="PROSITE" id="PS50294">
    <property type="entry name" value="WD_REPEATS_REGION"/>
    <property type="match status" value="1"/>
</dbReference>
<dbReference type="InterPro" id="IPR001680">
    <property type="entry name" value="WD40_rpt"/>
</dbReference>
<feature type="repeat" description="WD" evidence="1">
    <location>
        <begin position="9"/>
        <end position="43"/>
    </location>
</feature>
<proteinExistence type="predicted"/>
<dbReference type="Gene3D" id="2.130.10.10">
    <property type="entry name" value="YVTN repeat-like/Quinoprotein amine dehydrogenase"/>
    <property type="match status" value="1"/>
</dbReference>
<dbReference type="SMART" id="SM00320">
    <property type="entry name" value="WD40"/>
    <property type="match status" value="1"/>
</dbReference>
<organism evidence="2">
    <name type="scientific">Candidatus Kentrum sp. MB</name>
    <dbReference type="NCBI Taxonomy" id="2138164"/>
    <lineage>
        <taxon>Bacteria</taxon>
        <taxon>Pseudomonadati</taxon>
        <taxon>Pseudomonadota</taxon>
        <taxon>Gammaproteobacteria</taxon>
        <taxon>Candidatus Kentrum</taxon>
    </lineage>
</organism>
<sequence length="109" mass="12358">MFGHSGQFVRMNHGDVNGVEFSPDESRILTWSPDGTASLWDLSVDYDFPVAHIPLQVEVMTGTTMNDYGAVSALSTEEWKKKKTKYERIARDHAAQCRYKKANLYLKGD</sequence>
<reference evidence="2" key="1">
    <citation type="submission" date="2019-02" db="EMBL/GenBank/DDBJ databases">
        <authorList>
            <person name="Gruber-Vodicka R. H."/>
            <person name="Seah K. B. B."/>
        </authorList>
    </citation>
    <scope>NUCLEOTIDE SEQUENCE</scope>
    <source>
        <strain evidence="2">BECK_BZ198</strain>
    </source>
</reference>
<evidence type="ECO:0000313" key="2">
    <source>
        <dbReference type="EMBL" id="VFK76859.1"/>
    </source>
</evidence>